<evidence type="ECO:0000256" key="2">
    <source>
        <dbReference type="ARBA" id="ARBA00022553"/>
    </source>
</evidence>
<feature type="region of interest" description="Disordered" evidence="4">
    <location>
        <begin position="656"/>
        <end position="685"/>
    </location>
</feature>
<keyword evidence="7" id="KW-1185">Reference proteome</keyword>
<gene>
    <name evidence="6" type="ORF">NQ315_010309</name>
</gene>
<organism evidence="6 7">
    <name type="scientific">Exocentrus adspersus</name>
    <dbReference type="NCBI Taxonomy" id="1586481"/>
    <lineage>
        <taxon>Eukaryota</taxon>
        <taxon>Metazoa</taxon>
        <taxon>Ecdysozoa</taxon>
        <taxon>Arthropoda</taxon>
        <taxon>Hexapoda</taxon>
        <taxon>Insecta</taxon>
        <taxon>Pterygota</taxon>
        <taxon>Neoptera</taxon>
        <taxon>Endopterygota</taxon>
        <taxon>Coleoptera</taxon>
        <taxon>Polyphaga</taxon>
        <taxon>Cucujiformia</taxon>
        <taxon>Chrysomeloidea</taxon>
        <taxon>Cerambycidae</taxon>
        <taxon>Lamiinae</taxon>
        <taxon>Acanthocinini</taxon>
        <taxon>Exocentrus</taxon>
    </lineage>
</organism>
<comment type="caution">
    <text evidence="6">The sequence shown here is derived from an EMBL/GenBank/DDBJ whole genome shotgun (WGS) entry which is preliminary data.</text>
</comment>
<accession>A0AAV8WAZ8</accession>
<dbReference type="PANTHER" id="PTHR15109:SF4">
    <property type="entry name" value="FAM193 C-TERMINAL DOMAIN-CONTAINING PROTEIN"/>
    <property type="match status" value="1"/>
</dbReference>
<evidence type="ECO:0000256" key="4">
    <source>
        <dbReference type="SAM" id="MobiDB-lite"/>
    </source>
</evidence>
<dbReference type="Pfam" id="PF15914">
    <property type="entry name" value="FAM193_C"/>
    <property type="match status" value="1"/>
</dbReference>
<feature type="domain" description="FAM193 C-terminal" evidence="5">
    <location>
        <begin position="1195"/>
        <end position="1248"/>
    </location>
</feature>
<dbReference type="PANTHER" id="PTHR15109">
    <property type="entry name" value="AGAP004327-PA"/>
    <property type="match status" value="1"/>
</dbReference>
<evidence type="ECO:0000256" key="1">
    <source>
        <dbReference type="ARBA" id="ARBA00009689"/>
    </source>
</evidence>
<feature type="region of interest" description="Disordered" evidence="4">
    <location>
        <begin position="737"/>
        <end position="937"/>
    </location>
</feature>
<dbReference type="InterPro" id="IPR029717">
    <property type="entry name" value="FAM193"/>
</dbReference>
<dbReference type="GO" id="GO:0005737">
    <property type="term" value="C:cytoplasm"/>
    <property type="evidence" value="ECO:0007669"/>
    <property type="project" value="TreeGrafter"/>
</dbReference>
<feature type="region of interest" description="Disordered" evidence="4">
    <location>
        <begin position="993"/>
        <end position="1029"/>
    </location>
</feature>
<dbReference type="EMBL" id="JANEYG010000004">
    <property type="protein sequence ID" value="KAJ8923728.1"/>
    <property type="molecule type" value="Genomic_DNA"/>
</dbReference>
<feature type="compositionally biased region" description="Basic and acidic residues" evidence="4">
    <location>
        <begin position="848"/>
        <end position="857"/>
    </location>
</feature>
<comment type="similarity">
    <text evidence="1">Belongs to the FAM193 family.</text>
</comment>
<reference evidence="6 7" key="1">
    <citation type="journal article" date="2023" name="Insect Mol. Biol.">
        <title>Genome sequencing provides insights into the evolution of gene families encoding plant cell wall-degrading enzymes in longhorned beetles.</title>
        <authorList>
            <person name="Shin N.R."/>
            <person name="Okamura Y."/>
            <person name="Kirsch R."/>
            <person name="Pauchet Y."/>
        </authorList>
    </citation>
    <scope>NUCLEOTIDE SEQUENCE [LARGE SCALE GENOMIC DNA]</scope>
    <source>
        <strain evidence="6">EAD_L_NR</strain>
    </source>
</reference>
<protein>
    <recommendedName>
        <fullName evidence="5">FAM193 C-terminal domain-containing protein</fullName>
    </recommendedName>
</protein>
<keyword evidence="3" id="KW-0175">Coiled coil</keyword>
<keyword evidence="2" id="KW-0597">Phosphoprotein</keyword>
<dbReference type="Proteomes" id="UP001159042">
    <property type="component" value="Unassembled WGS sequence"/>
</dbReference>
<feature type="compositionally biased region" description="Basic residues" evidence="4">
    <location>
        <begin position="1005"/>
        <end position="1016"/>
    </location>
</feature>
<evidence type="ECO:0000313" key="7">
    <source>
        <dbReference type="Proteomes" id="UP001159042"/>
    </source>
</evidence>
<proteinExistence type="inferred from homology"/>
<evidence type="ECO:0000313" key="6">
    <source>
        <dbReference type="EMBL" id="KAJ8923728.1"/>
    </source>
</evidence>
<dbReference type="GO" id="GO:0005634">
    <property type="term" value="C:nucleus"/>
    <property type="evidence" value="ECO:0007669"/>
    <property type="project" value="TreeGrafter"/>
</dbReference>
<evidence type="ECO:0000259" key="5">
    <source>
        <dbReference type="Pfam" id="PF15914"/>
    </source>
</evidence>
<feature type="compositionally biased region" description="Basic and acidic residues" evidence="4">
    <location>
        <begin position="768"/>
        <end position="802"/>
    </location>
</feature>
<feature type="compositionally biased region" description="Polar residues" evidence="4">
    <location>
        <begin position="819"/>
        <end position="835"/>
    </location>
</feature>
<sequence length="1270" mass="143894">MGSKQSKSTEESSGIYSLEFLKSLYDKPRDNIHKLLQIPGNNTRNISINGLNLLNNSEVTRDDKKVLLDFLLRIKDMSPPKAQQWIDLQHYLHYVYRNFANADPDPSAEVLSAYFINDIKGLVKSLIQEDASQLYLRVIALLREYCIFAQWNYTKSDGEHTITKLFYYYEAMLSAAKNLSAVFSDLEVIIYKNYSVCWIDFNTCVFIRYFFETEYVQNKIYQCLETRVSPGDTPAMFGLLEDLKNLWVKEQKRLDKINEDAALDRESEAYKIEEVMVAQHKKVLSNNFWIQRPKQELKSLKLGRFDHQIFTLLGDPTFHPAGPILDRNGQCICEECLIAKYKCILDLNQEQLSERVIKNSQRLTYCRRCLNLVDLDYFHQHINSHNESDSNDNKPQLNCSNLSRIISDKIDFVKLGNGSPNLSNALTEKPADKQFSSVTKEPLPKLASEPPVFKNTCDIHFSKSNGELKNDMDSTKVAFEEFLKHRKENMNKSEQILNKNVSLSVCHLRRNGQKKCESTPRDNNIKIRDIKKNGHKYEKPYPLSCKTGTTPKPACEHNCKQEEEAKATFCQNHNATCDHHKETKKCDCTYCEVFGTSVMSHTHKSNELRDRLRIRLHQRREKRTKDNCKTQSSAAAAAATANSMKLKSVINKVEERVPLPSSPTNIPPAPSVKSSDSSLNTSSATDDIHGLVNYIEGNTALNKMELAQKKAAKKARQRLKKEEERIKEEEQRRLAEEMKKKEAEKKRKELAKKLAEAERIKHALQAKSDGKKKGKKDQQPDKRQPAKQDKSQKKEPEKKSQVLEETIPAMVTIKRVADNGSSAPTVTITLKGSTPDQDKLLYTLVNGADEKTADKTPEASNQNAASKKKKKKQQNQAAPTVITKELKVTLELDSKKTSSNQETKKANKNSAKDSESKKATTKQIISKKDDKSQDDLQIPLLRLPPGITITKVEGPISNRCYQVGNMEDQKGSAINVGKSGVIVVDTEKLIQNKQNTEATQGKGAKGSKKSRKKKNKKQVEVPVSPNAQSSISANKKMITLKNPIFQSFQPKPEPPVIDRNSDGCGPAAIFTNENGMVTIRSSRLQQSMANGGVLNSMPVLPMSKLLPEVQKSKQTSNCFMPNHHVMEEKNEIMSPFNAQEILSGLPGIEITKVDKKAIKTDMESNKSCQTAQVSIIPASNSGEKFNFDKDDWLYDSVFTPKDVLEDDLDAEELELEAFKRFCQQSIPPPRKEKVAHLNVADIVLKKKTDRLDSFIEQLHFDRRVLAKILY</sequence>
<name>A0AAV8WAZ8_9CUCU</name>
<feature type="compositionally biased region" description="Low complexity" evidence="4">
    <location>
        <begin position="671"/>
        <end position="683"/>
    </location>
</feature>
<evidence type="ECO:0000256" key="3">
    <source>
        <dbReference type="ARBA" id="ARBA00023054"/>
    </source>
</evidence>
<dbReference type="AlphaFoldDB" id="A0AAV8WAZ8"/>
<dbReference type="InterPro" id="IPR031802">
    <property type="entry name" value="FAM193_C"/>
</dbReference>
<feature type="compositionally biased region" description="Basic and acidic residues" evidence="4">
    <location>
        <begin position="737"/>
        <end position="761"/>
    </location>
</feature>
<feature type="compositionally biased region" description="Basic and acidic residues" evidence="4">
    <location>
        <begin position="884"/>
        <end position="918"/>
    </location>
</feature>